<gene>
    <name evidence="2" type="ORF">QY95_01261</name>
</gene>
<reference evidence="2" key="1">
    <citation type="submission" date="2015-02" db="EMBL/GenBank/DDBJ databases">
        <title>Genome Assembly of Bacillaceae bacterium MTCC 8252.</title>
        <authorList>
            <person name="Verma A."/>
            <person name="Khatri I."/>
            <person name="Mual P."/>
            <person name="Subramanian S."/>
            <person name="Krishnamurthi S."/>
        </authorList>
    </citation>
    <scope>NUCLEOTIDE SEQUENCE [LARGE SCALE GENOMIC DNA]</scope>
    <source>
        <strain evidence="2">MTCC 8252</strain>
    </source>
</reference>
<keyword evidence="1" id="KW-0812">Transmembrane</keyword>
<accession>A0A0F5I698</accession>
<dbReference type="Proteomes" id="UP000031563">
    <property type="component" value="Unassembled WGS sequence"/>
</dbReference>
<evidence type="ECO:0000313" key="3">
    <source>
        <dbReference type="Proteomes" id="UP000031563"/>
    </source>
</evidence>
<evidence type="ECO:0000313" key="2">
    <source>
        <dbReference type="EMBL" id="KKB40687.1"/>
    </source>
</evidence>
<feature type="transmembrane region" description="Helical" evidence="1">
    <location>
        <begin position="21"/>
        <end position="43"/>
    </location>
</feature>
<proteinExistence type="predicted"/>
<evidence type="ECO:0000256" key="1">
    <source>
        <dbReference type="SAM" id="Phobius"/>
    </source>
</evidence>
<protein>
    <submittedName>
        <fullName evidence="2">Uncharacterized protein</fullName>
    </submittedName>
</protein>
<keyword evidence="1" id="KW-1133">Transmembrane helix</keyword>
<name>A0A0F5HXL4_BACTR</name>
<dbReference type="EMBL" id="JWIR02000027">
    <property type="protein sequence ID" value="KKB40687.1"/>
    <property type="molecule type" value="Genomic_DNA"/>
</dbReference>
<organism evidence="2 3">
    <name type="scientific">Bacillus thermotolerans</name>
    <name type="common">Quasibacillus thermotolerans</name>
    <dbReference type="NCBI Taxonomy" id="1221996"/>
    <lineage>
        <taxon>Bacteria</taxon>
        <taxon>Bacillati</taxon>
        <taxon>Bacillota</taxon>
        <taxon>Bacilli</taxon>
        <taxon>Bacillales</taxon>
        <taxon>Bacillaceae</taxon>
        <taxon>Bacillus</taxon>
    </lineage>
</organism>
<dbReference type="AlphaFoldDB" id="A0A0F5HXL4"/>
<accession>A0A0F5HXL4</accession>
<sequence>MDQGKKQNGTKKAPAKSFLSLLTGIGLMILSIESAWGSLFSLLDLSA</sequence>
<comment type="caution">
    <text evidence="2">The sequence shown here is derived from an EMBL/GenBank/DDBJ whole genome shotgun (WGS) entry which is preliminary data.</text>
</comment>
<keyword evidence="3" id="KW-1185">Reference proteome</keyword>
<keyword evidence="1" id="KW-0472">Membrane</keyword>